<evidence type="ECO:0000256" key="3">
    <source>
        <dbReference type="ARBA" id="ARBA00022577"/>
    </source>
</evidence>
<evidence type="ECO:0000256" key="1">
    <source>
        <dbReference type="ARBA" id="ARBA00006722"/>
    </source>
</evidence>
<reference evidence="7 8" key="1">
    <citation type="submission" date="2017-11" db="EMBL/GenBank/DDBJ databases">
        <title>De-novo sequencing of pomegranate (Punica granatum L.) genome.</title>
        <authorList>
            <person name="Akparov Z."/>
            <person name="Amiraslanov A."/>
            <person name="Hajiyeva S."/>
            <person name="Abbasov M."/>
            <person name="Kaur K."/>
            <person name="Hamwieh A."/>
            <person name="Solovyev V."/>
            <person name="Salamov A."/>
            <person name="Braich B."/>
            <person name="Kosarev P."/>
            <person name="Mahmoud A."/>
            <person name="Hajiyev E."/>
            <person name="Babayeva S."/>
            <person name="Izzatullayeva V."/>
            <person name="Mammadov A."/>
            <person name="Mammadov A."/>
            <person name="Sharifova S."/>
            <person name="Ojaghi J."/>
            <person name="Eynullazada K."/>
            <person name="Bayramov B."/>
            <person name="Abdulazimova A."/>
            <person name="Shahmuradov I."/>
        </authorList>
    </citation>
    <scope>NUCLEOTIDE SEQUENCE [LARGE SCALE GENOMIC DNA]</scope>
    <source>
        <strain evidence="8">cv. AG2017</strain>
        <tissue evidence="7">Leaf</tissue>
    </source>
</reference>
<keyword evidence="6" id="KW-0732">Signal</keyword>
<proteinExistence type="inferred from homology"/>
<evidence type="ECO:0000256" key="4">
    <source>
        <dbReference type="ARBA" id="ARBA00022821"/>
    </source>
</evidence>
<dbReference type="PANTHER" id="PTHR33830">
    <property type="entry name" value="DEFENSIN-LIKE PROTEIN 184-RELATED"/>
    <property type="match status" value="1"/>
</dbReference>
<evidence type="ECO:0000256" key="5">
    <source>
        <dbReference type="ARBA" id="ARBA00023157"/>
    </source>
</evidence>
<evidence type="ECO:0000313" key="7">
    <source>
        <dbReference type="EMBL" id="PKI32821.1"/>
    </source>
</evidence>
<comment type="caution">
    <text evidence="7">The sequence shown here is derived from an EMBL/GenBank/DDBJ whole genome shotgun (WGS) entry which is preliminary data.</text>
</comment>
<keyword evidence="4" id="KW-0611">Plant defense</keyword>
<feature type="signal peptide" evidence="6">
    <location>
        <begin position="1"/>
        <end position="29"/>
    </location>
</feature>
<organism evidence="7 8">
    <name type="scientific">Punica granatum</name>
    <name type="common">Pomegranate</name>
    <dbReference type="NCBI Taxonomy" id="22663"/>
    <lineage>
        <taxon>Eukaryota</taxon>
        <taxon>Viridiplantae</taxon>
        <taxon>Streptophyta</taxon>
        <taxon>Embryophyta</taxon>
        <taxon>Tracheophyta</taxon>
        <taxon>Spermatophyta</taxon>
        <taxon>Magnoliopsida</taxon>
        <taxon>eudicotyledons</taxon>
        <taxon>Gunneridae</taxon>
        <taxon>Pentapetalae</taxon>
        <taxon>rosids</taxon>
        <taxon>malvids</taxon>
        <taxon>Myrtales</taxon>
        <taxon>Lythraceae</taxon>
        <taxon>Punica</taxon>
    </lineage>
</organism>
<comment type="similarity">
    <text evidence="1">Belongs to the DEFL family.</text>
</comment>
<keyword evidence="5" id="KW-1015">Disulfide bond</keyword>
<name>A0A2I0HME0_PUNGR</name>
<keyword evidence="2" id="KW-0929">Antimicrobial</keyword>
<keyword evidence="3" id="KW-0295">Fungicide</keyword>
<accession>A0A2I0HME0</accession>
<dbReference type="AlphaFoldDB" id="A0A2I0HME0"/>
<dbReference type="InterPro" id="IPR010851">
    <property type="entry name" value="DEFL"/>
</dbReference>
<evidence type="ECO:0000313" key="8">
    <source>
        <dbReference type="Proteomes" id="UP000233551"/>
    </source>
</evidence>
<gene>
    <name evidence="7" type="ORF">CRG98_046814</name>
</gene>
<evidence type="ECO:0000256" key="2">
    <source>
        <dbReference type="ARBA" id="ARBA00022529"/>
    </source>
</evidence>
<feature type="chain" id="PRO_5014113854" description="Knottin scorpion toxin-like domain-containing protein" evidence="6">
    <location>
        <begin position="30"/>
        <end position="81"/>
    </location>
</feature>
<dbReference type="GO" id="GO:0031640">
    <property type="term" value="P:killing of cells of another organism"/>
    <property type="evidence" value="ECO:0007669"/>
    <property type="project" value="UniProtKB-KW"/>
</dbReference>
<sequence>MKAPQALSSLFLVLLLVFSDMMTVRGGYAARIPEHTCHKQISLQKCHPQKCFHECSKEPYGYGECKGRFCVCTYYCKFPPQ</sequence>
<dbReference type="Proteomes" id="UP000233551">
    <property type="component" value="Unassembled WGS sequence"/>
</dbReference>
<dbReference type="GO" id="GO:0050832">
    <property type="term" value="P:defense response to fungus"/>
    <property type="evidence" value="ECO:0007669"/>
    <property type="project" value="UniProtKB-KW"/>
</dbReference>
<dbReference type="PANTHER" id="PTHR33830:SF34">
    <property type="entry name" value="KNOTTIN SCORPION TOXIN-LIKE DOMAIN-CONTAINING PROTEIN"/>
    <property type="match status" value="1"/>
</dbReference>
<dbReference type="EMBL" id="PGOL01007327">
    <property type="protein sequence ID" value="PKI32821.1"/>
    <property type="molecule type" value="Genomic_DNA"/>
</dbReference>
<evidence type="ECO:0008006" key="9">
    <source>
        <dbReference type="Google" id="ProtNLM"/>
    </source>
</evidence>
<evidence type="ECO:0000256" key="6">
    <source>
        <dbReference type="SAM" id="SignalP"/>
    </source>
</evidence>
<keyword evidence="8" id="KW-1185">Reference proteome</keyword>
<protein>
    <recommendedName>
        <fullName evidence="9">Knottin scorpion toxin-like domain-containing protein</fullName>
    </recommendedName>
</protein>